<dbReference type="Pfam" id="PF10400">
    <property type="entry name" value="Vir_act_alpha_C"/>
    <property type="match status" value="1"/>
</dbReference>
<comment type="caution">
    <text evidence="3">The sequence shown here is derived from an EMBL/GenBank/DDBJ whole genome shotgun (WGS) entry which is preliminary data.</text>
</comment>
<dbReference type="SUPFAM" id="SSF46785">
    <property type="entry name" value="Winged helix' DNA-binding domain"/>
    <property type="match status" value="1"/>
</dbReference>
<evidence type="ECO:0000259" key="1">
    <source>
        <dbReference type="Pfam" id="PF03551"/>
    </source>
</evidence>
<dbReference type="PANTHER" id="PTHR43252">
    <property type="entry name" value="TRANSCRIPTIONAL REGULATOR YQJI"/>
    <property type="match status" value="1"/>
</dbReference>
<protein>
    <submittedName>
        <fullName evidence="3">PadR family transcriptional regulator</fullName>
    </submittedName>
</protein>
<organism evidence="3 4">
    <name type="scientific">Candidatus Seongchinamella marina</name>
    <dbReference type="NCBI Taxonomy" id="2518990"/>
    <lineage>
        <taxon>Bacteria</taxon>
        <taxon>Pseudomonadati</taxon>
        <taxon>Pseudomonadota</taxon>
        <taxon>Gammaproteobacteria</taxon>
        <taxon>Cellvibrionales</taxon>
        <taxon>Halieaceae</taxon>
        <taxon>Seongchinamella</taxon>
    </lineage>
</organism>
<dbReference type="InterPro" id="IPR036390">
    <property type="entry name" value="WH_DNA-bd_sf"/>
</dbReference>
<sequence length="188" mass="21227">MDPAMALAQAIMTSLLDADLSGSELARDFEKSMGFFWQSTHQQIYQELRKLAAKGWLNKREVNQSGKPNKNVYGLTLAGREALADWVFGPTKVQPTKDELLLKLYNLSDDNVEHVIGEITHRREEVMQRLYLYEAIRRRHYDDPGSLPVRHKGVYLALASGIHQGEQFLSWCDEALTLLATVTGSAGH</sequence>
<gene>
    <name evidence="3" type="ORF">EYC87_13300</name>
</gene>
<dbReference type="PANTHER" id="PTHR43252:SF4">
    <property type="entry name" value="TRANSCRIPTIONAL REGULATORY PROTEIN"/>
    <property type="match status" value="1"/>
</dbReference>
<keyword evidence="4" id="KW-1185">Reference proteome</keyword>
<feature type="domain" description="Transcription regulator PadR C-terminal" evidence="2">
    <location>
        <begin position="96"/>
        <end position="179"/>
    </location>
</feature>
<reference evidence="3" key="1">
    <citation type="submission" date="2019-02" db="EMBL/GenBank/DDBJ databases">
        <authorList>
            <person name="Li S.-H."/>
        </authorList>
    </citation>
    <scope>NUCLEOTIDE SEQUENCE</scope>
    <source>
        <strain evidence="3">IMCC8485</strain>
    </source>
</reference>
<dbReference type="Proteomes" id="UP001143307">
    <property type="component" value="Unassembled WGS sequence"/>
</dbReference>
<evidence type="ECO:0000313" key="3">
    <source>
        <dbReference type="EMBL" id="MCX2974564.1"/>
    </source>
</evidence>
<accession>A0ABT3SZ62</accession>
<dbReference type="InterPro" id="IPR036388">
    <property type="entry name" value="WH-like_DNA-bd_sf"/>
</dbReference>
<evidence type="ECO:0000259" key="2">
    <source>
        <dbReference type="Pfam" id="PF10400"/>
    </source>
</evidence>
<feature type="domain" description="Transcription regulator PadR N-terminal" evidence="1">
    <location>
        <begin position="16"/>
        <end position="84"/>
    </location>
</feature>
<dbReference type="EMBL" id="SHNP01000004">
    <property type="protein sequence ID" value="MCX2974564.1"/>
    <property type="molecule type" value="Genomic_DNA"/>
</dbReference>
<dbReference type="Gene3D" id="1.10.10.10">
    <property type="entry name" value="Winged helix-like DNA-binding domain superfamily/Winged helix DNA-binding domain"/>
    <property type="match status" value="1"/>
</dbReference>
<name>A0ABT3SZ62_9GAMM</name>
<dbReference type="Pfam" id="PF03551">
    <property type="entry name" value="PadR"/>
    <property type="match status" value="1"/>
</dbReference>
<dbReference type="Gene3D" id="6.10.140.190">
    <property type="match status" value="1"/>
</dbReference>
<evidence type="ECO:0000313" key="4">
    <source>
        <dbReference type="Proteomes" id="UP001143307"/>
    </source>
</evidence>
<proteinExistence type="predicted"/>
<dbReference type="InterPro" id="IPR018309">
    <property type="entry name" value="Tscrpt_reg_PadR_C"/>
</dbReference>
<dbReference type="InterPro" id="IPR005149">
    <property type="entry name" value="Tscrpt_reg_PadR_N"/>
</dbReference>